<dbReference type="EMBL" id="JACBJI010000011">
    <property type="protein sequence ID" value="NYA72704.1"/>
    <property type="molecule type" value="Genomic_DNA"/>
</dbReference>
<dbReference type="RefSeq" id="WP_176007515.1">
    <property type="nucleotide sequence ID" value="NZ_JABWMI010000023.1"/>
</dbReference>
<protein>
    <recommendedName>
        <fullName evidence="3">RiboL-PSP-HEPN domain-containing protein</fullName>
    </recommendedName>
</protein>
<evidence type="ECO:0000313" key="2">
    <source>
        <dbReference type="Proteomes" id="UP000535020"/>
    </source>
</evidence>
<organism evidence="1 2">
    <name type="scientific">Flavobacterium agri</name>
    <dbReference type="NCBI Taxonomy" id="2743471"/>
    <lineage>
        <taxon>Bacteria</taxon>
        <taxon>Pseudomonadati</taxon>
        <taxon>Bacteroidota</taxon>
        <taxon>Flavobacteriia</taxon>
        <taxon>Flavobacteriales</taxon>
        <taxon>Flavobacteriaceae</taxon>
        <taxon>Flavobacterium</taxon>
    </lineage>
</organism>
<comment type="caution">
    <text evidence="1">The sequence shown here is derived from an EMBL/GenBank/DDBJ whole genome shotgun (WGS) entry which is preliminary data.</text>
</comment>
<evidence type="ECO:0008006" key="3">
    <source>
        <dbReference type="Google" id="ProtNLM"/>
    </source>
</evidence>
<reference evidence="1 2" key="1">
    <citation type="submission" date="2020-07" db="EMBL/GenBank/DDBJ databases">
        <authorList>
            <person name="Sun Q."/>
        </authorList>
    </citation>
    <scope>NUCLEOTIDE SEQUENCE [LARGE SCALE GENOMIC DNA]</scope>
    <source>
        <strain evidence="1 2">MAH-1</strain>
    </source>
</reference>
<proteinExistence type="predicted"/>
<accession>A0A7Y8Y4Z1</accession>
<gene>
    <name evidence="1" type="ORF">HZF10_17385</name>
</gene>
<evidence type="ECO:0000313" key="1">
    <source>
        <dbReference type="EMBL" id="NYA72704.1"/>
    </source>
</evidence>
<sequence>MDKEIEKGLEDDYTYHFFFNHGLFDVLKHYEDLIEETESFLKSKIDAMKGDTGEEITDERFGKEMQYQTIFPVILWKSLFLSSYFLLENSLDEICKNLRKSNSYELSLKDMSGNGISRSSLYLKKVCHITNSFQTQTWVEITDFNKIRNVLVHSDGVFPKSNADVINVCAKYGQIKLSEYDDNLIIEFDNEFCKYSLSQIENFITDIYKEMNGKRASH</sequence>
<dbReference type="AlphaFoldDB" id="A0A7Y8Y4Z1"/>
<dbReference type="Proteomes" id="UP000535020">
    <property type="component" value="Unassembled WGS sequence"/>
</dbReference>
<keyword evidence="2" id="KW-1185">Reference proteome</keyword>
<name>A0A7Y8Y4Z1_9FLAO</name>